<dbReference type="SUPFAM" id="SSF53187">
    <property type="entry name" value="Zn-dependent exopeptidases"/>
    <property type="match status" value="1"/>
</dbReference>
<sequence length="364" mass="39322">MGIATIHAGHGGIDPGAIGNGRREADIARLYSNTLVHMTGAFDATDNSARSVNENLANIVRNVESFKGSGYDISLHMNSATPQATGVEVFAFGNDRAAMAMAGKISADLARIYGIPNRGAKDGSGLYVIRNTTRPMLLIELGFITNANDLKQVVDKITPACESIVRNLGGTVKPPVTPPTQSSEKLLNVVLNGLSLPQAQKVVIYLQDTYGDNGKRWVKSKAIEGVKRGDGAFRVEIHGVQLAVAQKLVQVLQDKYCNGEKILPLSAVYGEASNLQPWRVEFRHLELPLAQAIVNELHRDLTSDSGQFVSDKAHIKGYGREGKVFVEINPVSFNTAELLVTRLQNEYAINRKLVPIGNIVGVGN</sequence>
<reference evidence="2 3" key="1">
    <citation type="journal article" date="2021" name="Microbiol. Resour. Announc.">
        <title>Genome Sequences of Bacteriophages cd2, cd3, and cd4, which Specifically Target Carnobacterium divergens.</title>
        <authorList>
            <person name="Zhang P."/>
            <person name="Britton A.P."/>
            <person name="Visser K.A."/>
            <person name="Welke C.A."/>
            <person name="Wassink H."/>
            <person name="Prins E."/>
            <person name="Yang X."/>
            <person name="Martin-Visscher L.A."/>
        </authorList>
    </citation>
    <scope>NUCLEOTIDE SEQUENCE [LARGE SCALE GENOMIC DNA]</scope>
    <source>
        <strain evidence="3">cd4</strain>
    </source>
</reference>
<dbReference type="PANTHER" id="PTHR30404">
    <property type="entry name" value="N-ACETYLMURAMOYL-L-ALANINE AMIDASE"/>
    <property type="match status" value="1"/>
</dbReference>
<dbReference type="InterPro" id="IPR002508">
    <property type="entry name" value="MurNAc-LAA_cat"/>
</dbReference>
<evidence type="ECO:0000313" key="2">
    <source>
        <dbReference type="EMBL" id="QXP45396.1"/>
    </source>
</evidence>
<dbReference type="InterPro" id="IPR050695">
    <property type="entry name" value="N-acetylmuramoyl_amidase_3"/>
</dbReference>
<dbReference type="PANTHER" id="PTHR30404:SF8">
    <property type="entry name" value="AUTOLYSIN PH-RELATED"/>
    <property type="match status" value="1"/>
</dbReference>
<feature type="domain" description="MurNAc-LAA" evidence="1">
    <location>
        <begin position="60"/>
        <end position="169"/>
    </location>
</feature>
<dbReference type="Gene3D" id="3.40.630.40">
    <property type="entry name" value="Zn-dependent exopeptidases"/>
    <property type="match status" value="1"/>
</dbReference>
<dbReference type="SMART" id="SM00646">
    <property type="entry name" value="Ami_3"/>
    <property type="match status" value="1"/>
</dbReference>
<dbReference type="CDD" id="cd02696">
    <property type="entry name" value="MurNAc-LAA"/>
    <property type="match status" value="1"/>
</dbReference>
<keyword evidence="3" id="KW-1185">Reference proteome</keyword>
<gene>
    <name evidence="2" type="ORF">cd4_005</name>
</gene>
<dbReference type="Pfam" id="PF01520">
    <property type="entry name" value="Amidase_3"/>
    <property type="match status" value="1"/>
</dbReference>
<proteinExistence type="predicted"/>
<dbReference type="GO" id="GO:0009253">
    <property type="term" value="P:peptidoglycan catabolic process"/>
    <property type="evidence" value="ECO:0007669"/>
    <property type="project" value="InterPro"/>
</dbReference>
<accession>A0AAE7SS33</accession>
<organism evidence="2 3">
    <name type="scientific">Carnobacterium phage cd4</name>
    <dbReference type="NCBI Taxonomy" id="2849246"/>
    <lineage>
        <taxon>Viruses</taxon>
        <taxon>Duplodnaviria</taxon>
        <taxon>Heunggongvirae</taxon>
        <taxon>Uroviricota</taxon>
        <taxon>Caudoviricetes</taxon>
        <taxon>Carnodivirus</taxon>
        <taxon>Carnodivirus cd4-like</taxon>
    </lineage>
</organism>
<evidence type="ECO:0000259" key="1">
    <source>
        <dbReference type="SMART" id="SM00646"/>
    </source>
</evidence>
<protein>
    <submittedName>
        <fullName evidence="2">N-acetylmuramoyl-L-alanine amidase</fullName>
    </submittedName>
</protein>
<dbReference type="Proteomes" id="UP000828872">
    <property type="component" value="Segment"/>
</dbReference>
<evidence type="ECO:0000313" key="3">
    <source>
        <dbReference type="Proteomes" id="UP000828872"/>
    </source>
</evidence>
<name>A0AAE7SS33_9CAUD</name>
<dbReference type="EMBL" id="MZ399596">
    <property type="protein sequence ID" value="QXP45396.1"/>
    <property type="molecule type" value="Genomic_DNA"/>
</dbReference>
<dbReference type="GO" id="GO:0008745">
    <property type="term" value="F:N-acetylmuramoyl-L-alanine amidase activity"/>
    <property type="evidence" value="ECO:0007669"/>
    <property type="project" value="InterPro"/>
</dbReference>